<accession>A0A7W9IN77</accession>
<dbReference type="AlphaFoldDB" id="A0A7W9IN77"/>
<reference evidence="1 2" key="1">
    <citation type="submission" date="2020-08" db="EMBL/GenBank/DDBJ databases">
        <title>Sequencing the genomes of 1000 actinobacteria strains.</title>
        <authorList>
            <person name="Klenk H.-P."/>
        </authorList>
    </citation>
    <scope>NUCLEOTIDE SEQUENCE [LARGE SCALE GENOMIC DNA]</scope>
    <source>
        <strain evidence="1 2">DSM 46887</strain>
    </source>
</reference>
<gene>
    <name evidence="1" type="ORF">F4562_006743</name>
</gene>
<evidence type="ECO:0000313" key="2">
    <source>
        <dbReference type="Proteomes" id="UP000540685"/>
    </source>
</evidence>
<dbReference type="RefSeq" id="WP_184546473.1">
    <property type="nucleotide sequence ID" value="NZ_JACHMP010000001.1"/>
</dbReference>
<organism evidence="1 2">
    <name type="scientific">Streptosporangium becharense</name>
    <dbReference type="NCBI Taxonomy" id="1816182"/>
    <lineage>
        <taxon>Bacteria</taxon>
        <taxon>Bacillati</taxon>
        <taxon>Actinomycetota</taxon>
        <taxon>Actinomycetes</taxon>
        <taxon>Streptosporangiales</taxon>
        <taxon>Streptosporangiaceae</taxon>
        <taxon>Streptosporangium</taxon>
    </lineage>
</organism>
<keyword evidence="2" id="KW-1185">Reference proteome</keyword>
<sequence length="106" mass="12132">MRCPRCSHELTVFGGPSRRRPRALWWRCGDCEWLGCQWLGADSPLEELIRYEGEEAVCMWCGDEDFATFAGYRRTVVTLDDGRTGHRVLDVCLGCGRVGSWFDPLE</sequence>
<proteinExistence type="predicted"/>
<dbReference type="EMBL" id="JACHMP010000001">
    <property type="protein sequence ID" value="MBB5823681.1"/>
    <property type="molecule type" value="Genomic_DNA"/>
</dbReference>
<protein>
    <submittedName>
        <fullName evidence="1">Uncharacterized protein</fullName>
    </submittedName>
</protein>
<comment type="caution">
    <text evidence="1">The sequence shown here is derived from an EMBL/GenBank/DDBJ whole genome shotgun (WGS) entry which is preliminary data.</text>
</comment>
<evidence type="ECO:0000313" key="1">
    <source>
        <dbReference type="EMBL" id="MBB5823681.1"/>
    </source>
</evidence>
<name>A0A7W9IN77_9ACTN</name>
<dbReference type="Proteomes" id="UP000540685">
    <property type="component" value="Unassembled WGS sequence"/>
</dbReference>